<evidence type="ECO:0000313" key="2">
    <source>
        <dbReference type="EMBL" id="PCC37578.1"/>
    </source>
</evidence>
<evidence type="ECO:0000313" key="3">
    <source>
        <dbReference type="Proteomes" id="UP000218598"/>
    </source>
</evidence>
<dbReference type="RefSeq" id="WP_096198034.1">
    <property type="nucleotide sequence ID" value="NZ_NRGR01000062.1"/>
</dbReference>
<comment type="caution">
    <text evidence="2">The sequence shown here is derived from an EMBL/GenBank/DDBJ whole genome shotgun (WGS) entry which is preliminary data.</text>
</comment>
<keyword evidence="1" id="KW-0812">Transmembrane</keyword>
<dbReference type="EMBL" id="NRGR01000062">
    <property type="protein sequence ID" value="PCC37578.1"/>
    <property type="molecule type" value="Genomic_DNA"/>
</dbReference>
<organism evidence="2 3">
    <name type="scientific">Brachybacterium alimentarium</name>
    <dbReference type="NCBI Taxonomy" id="47845"/>
    <lineage>
        <taxon>Bacteria</taxon>
        <taxon>Bacillati</taxon>
        <taxon>Actinomycetota</taxon>
        <taxon>Actinomycetes</taxon>
        <taxon>Micrococcales</taxon>
        <taxon>Dermabacteraceae</taxon>
        <taxon>Brachybacterium</taxon>
    </lineage>
</organism>
<name>A0A2A3YE83_9MICO</name>
<keyword evidence="1" id="KW-0472">Membrane</keyword>
<dbReference type="AlphaFoldDB" id="A0A2A3YE83"/>
<sequence>MDAEDRITAPEHSPTRRDRCPAQVAVTLGLLFAAVAFFWDSGLPSFLLALFGALVTVLGACLTPDGWLVDPEETA</sequence>
<proteinExistence type="predicted"/>
<evidence type="ECO:0000256" key="1">
    <source>
        <dbReference type="SAM" id="Phobius"/>
    </source>
</evidence>
<keyword evidence="1" id="KW-1133">Transmembrane helix</keyword>
<feature type="transmembrane region" description="Helical" evidence="1">
    <location>
        <begin position="45"/>
        <end position="63"/>
    </location>
</feature>
<gene>
    <name evidence="2" type="ORF">CIK66_18615</name>
</gene>
<dbReference type="Proteomes" id="UP000218598">
    <property type="component" value="Unassembled WGS sequence"/>
</dbReference>
<feature type="transmembrane region" description="Helical" evidence="1">
    <location>
        <begin position="20"/>
        <end position="39"/>
    </location>
</feature>
<protein>
    <submittedName>
        <fullName evidence="2">Uncharacterized protein</fullName>
    </submittedName>
</protein>
<keyword evidence="3" id="KW-1185">Reference proteome</keyword>
<accession>A0A2A3YE83</accession>
<reference evidence="2 3" key="1">
    <citation type="journal article" date="2017" name="Elife">
        <title>Extensive horizontal gene transfer in cheese-associated bacteria.</title>
        <authorList>
            <person name="Bonham K.S."/>
            <person name="Wolfe B.E."/>
            <person name="Dutton R.J."/>
        </authorList>
    </citation>
    <scope>NUCLEOTIDE SEQUENCE [LARGE SCALE GENOMIC DNA]</scope>
    <source>
        <strain evidence="2 3">341_9</strain>
    </source>
</reference>